<protein>
    <submittedName>
        <fullName evidence="3">Uncharacterized protein</fullName>
    </submittedName>
</protein>
<accession>I4EUJ3</accession>
<dbReference type="Pfam" id="PF19650">
    <property type="entry name" value="DUF6153"/>
    <property type="match status" value="1"/>
</dbReference>
<feature type="chain" id="PRO_5039658053" evidence="2">
    <location>
        <begin position="22"/>
        <end position="146"/>
    </location>
</feature>
<keyword evidence="1" id="KW-0472">Membrane</keyword>
<evidence type="ECO:0000313" key="4">
    <source>
        <dbReference type="Proteomes" id="UP000006461"/>
    </source>
</evidence>
<keyword evidence="1" id="KW-1133">Transmembrane helix</keyword>
<evidence type="ECO:0000313" key="3">
    <source>
        <dbReference type="EMBL" id="CCH87056.1"/>
    </source>
</evidence>
<dbReference type="STRING" id="477641.MODMU_1613"/>
<dbReference type="HOGENOM" id="CLU_1802363_0_0_11"/>
<feature type="signal peptide" evidence="2">
    <location>
        <begin position="1"/>
        <end position="21"/>
    </location>
</feature>
<dbReference type="InterPro" id="IPR046151">
    <property type="entry name" value="DUF6153"/>
</dbReference>
<sequence>MPIRRLWVLVLLAAIFSMHGAQYIAADAGLRHAEVAVAQHGTEDPLDAGSLSGSMAADVRLQQADSQLGTTVMAGQPGPSHGVAAHLGSLCLAIMYSGLVLLAAASLIGIVAAPVLRGIASLRSLFSGWSRLPRPPDLSALCLLRI</sequence>
<evidence type="ECO:0000256" key="2">
    <source>
        <dbReference type="SAM" id="SignalP"/>
    </source>
</evidence>
<keyword evidence="2" id="KW-0732">Signal</keyword>
<dbReference type="KEGG" id="mmar:MODMU_1613"/>
<feature type="transmembrane region" description="Helical" evidence="1">
    <location>
        <begin position="93"/>
        <end position="116"/>
    </location>
</feature>
<keyword evidence="1" id="KW-0812">Transmembrane</keyword>
<reference evidence="3 4" key="1">
    <citation type="journal article" date="2012" name="J. Bacteriol.">
        <title>Genome Sequence of Radiation-Resistant Modestobacter marinus Strain BC501, a Representative Actinobacterium That Thrives on Calcareous Stone Surfaces.</title>
        <authorList>
            <person name="Normand P."/>
            <person name="Gury J."/>
            <person name="Pujic P."/>
            <person name="Chouaia B."/>
            <person name="Crotti E."/>
            <person name="Brusetti L."/>
            <person name="Daffonchio D."/>
            <person name="Vacherie B."/>
            <person name="Barbe V."/>
            <person name="Medigue C."/>
            <person name="Calteau A."/>
            <person name="Ghodhbane-Gtari F."/>
            <person name="Essoussi I."/>
            <person name="Nouioui I."/>
            <person name="Abbassi-Ghozzi I."/>
            <person name="Gtari M."/>
        </authorList>
    </citation>
    <scope>NUCLEOTIDE SEQUENCE [LARGE SCALE GENOMIC DNA]</scope>
    <source>
        <strain evidence="4">BC 501</strain>
    </source>
</reference>
<proteinExistence type="predicted"/>
<name>I4EUJ3_MODI5</name>
<gene>
    <name evidence="3" type="ordered locus">MODMU_1613</name>
</gene>
<dbReference type="OMA" id="LCLAIMY"/>
<evidence type="ECO:0000256" key="1">
    <source>
        <dbReference type="SAM" id="Phobius"/>
    </source>
</evidence>
<keyword evidence="4" id="KW-1185">Reference proteome</keyword>
<dbReference type="AlphaFoldDB" id="I4EUJ3"/>
<organism evidence="3 4">
    <name type="scientific">Modestobacter italicus (strain DSM 44449 / CECT 9708 / BC 501)</name>
    <dbReference type="NCBI Taxonomy" id="2732864"/>
    <lineage>
        <taxon>Bacteria</taxon>
        <taxon>Bacillati</taxon>
        <taxon>Actinomycetota</taxon>
        <taxon>Actinomycetes</taxon>
        <taxon>Geodermatophilales</taxon>
        <taxon>Geodermatophilaceae</taxon>
        <taxon>Modestobacter</taxon>
    </lineage>
</organism>
<dbReference type="EMBL" id="FO203431">
    <property type="protein sequence ID" value="CCH87056.1"/>
    <property type="molecule type" value="Genomic_DNA"/>
</dbReference>
<dbReference type="Proteomes" id="UP000006461">
    <property type="component" value="Chromosome"/>
</dbReference>